<organism evidence="2 3">
    <name type="scientific">Paraburkholderia rhynchosiae</name>
    <dbReference type="NCBI Taxonomy" id="487049"/>
    <lineage>
        <taxon>Bacteria</taxon>
        <taxon>Pseudomonadati</taxon>
        <taxon>Pseudomonadota</taxon>
        <taxon>Betaproteobacteria</taxon>
        <taxon>Burkholderiales</taxon>
        <taxon>Burkholderiaceae</taxon>
        <taxon>Paraburkholderia</taxon>
    </lineage>
</organism>
<name>A0A6J5A746_9BURK</name>
<sequence length="199" mass="21446">MVGLRQGTRHQTGDSESGGKRTSGVDGITWSTQKSGLEAASSRKRGGHRPWPLRRLYIPEGDGTKMRPLEISCMVDRAQQSQQALHLLASESVAETGADPNSYGFRFAGPPQTQSSNASQRWGAPSARGGFGRPISVAAWIAHSNAIWAIKCVRRSSARIVGDLHAQAFASSATTQDGVELAALYTPQRLPRFTRCNTV</sequence>
<evidence type="ECO:0000313" key="3">
    <source>
        <dbReference type="Proteomes" id="UP000494205"/>
    </source>
</evidence>
<feature type="compositionally biased region" description="Basic residues" evidence="1">
    <location>
        <begin position="42"/>
        <end position="52"/>
    </location>
</feature>
<reference evidence="2 3" key="1">
    <citation type="submission" date="2020-04" db="EMBL/GenBank/DDBJ databases">
        <authorList>
            <person name="De Canck E."/>
        </authorList>
    </citation>
    <scope>NUCLEOTIDE SEQUENCE [LARGE SCALE GENOMIC DNA]</scope>
    <source>
        <strain evidence="2 3">LMG 27174</strain>
    </source>
</reference>
<gene>
    <name evidence="2" type="ORF">LMG27174_01445</name>
</gene>
<evidence type="ECO:0000313" key="2">
    <source>
        <dbReference type="EMBL" id="CAB3656702.1"/>
    </source>
</evidence>
<accession>A0A6J5A746</accession>
<dbReference type="Proteomes" id="UP000494205">
    <property type="component" value="Unassembled WGS sequence"/>
</dbReference>
<dbReference type="AlphaFoldDB" id="A0A6J5A746"/>
<proteinExistence type="predicted"/>
<dbReference type="EMBL" id="CADIJZ010000004">
    <property type="protein sequence ID" value="CAB3656702.1"/>
    <property type="molecule type" value="Genomic_DNA"/>
</dbReference>
<evidence type="ECO:0000256" key="1">
    <source>
        <dbReference type="SAM" id="MobiDB-lite"/>
    </source>
</evidence>
<feature type="region of interest" description="Disordered" evidence="1">
    <location>
        <begin position="1"/>
        <end position="56"/>
    </location>
</feature>
<protein>
    <submittedName>
        <fullName evidence="2">Uncharacterized protein</fullName>
    </submittedName>
</protein>